<evidence type="ECO:0000313" key="2">
    <source>
        <dbReference type="EMBL" id="MFD0782529.1"/>
    </source>
</evidence>
<proteinExistence type="predicted"/>
<name>A0ABW2ZVV1_9ACTN</name>
<comment type="caution">
    <text evidence="2">The sequence shown here is derived from an EMBL/GenBank/DDBJ whole genome shotgun (WGS) entry which is preliminary data.</text>
</comment>
<evidence type="ECO:0000256" key="1">
    <source>
        <dbReference type="SAM" id="MobiDB-lite"/>
    </source>
</evidence>
<organism evidence="2 3">
    <name type="scientific">Micromonospora azadirachtae</name>
    <dbReference type="NCBI Taxonomy" id="1970735"/>
    <lineage>
        <taxon>Bacteria</taxon>
        <taxon>Bacillati</taxon>
        <taxon>Actinomycetota</taxon>
        <taxon>Actinomycetes</taxon>
        <taxon>Micromonosporales</taxon>
        <taxon>Micromonosporaceae</taxon>
        <taxon>Micromonospora</taxon>
    </lineage>
</organism>
<sequence length="60" mass="6201">MSADADSKVCAAGRAKMAAADQSASTDGSQHKRHRTIYSTRFVVAAEGKSLSDPADSTSV</sequence>
<feature type="region of interest" description="Disordered" evidence="1">
    <location>
        <begin position="1"/>
        <end position="33"/>
    </location>
</feature>
<reference evidence="3" key="1">
    <citation type="journal article" date="2019" name="Int. J. Syst. Evol. Microbiol.">
        <title>The Global Catalogue of Microorganisms (GCM) 10K type strain sequencing project: providing services to taxonomists for standard genome sequencing and annotation.</title>
        <authorList>
            <consortium name="The Broad Institute Genomics Platform"/>
            <consortium name="The Broad Institute Genome Sequencing Center for Infectious Disease"/>
            <person name="Wu L."/>
            <person name="Ma J."/>
        </authorList>
    </citation>
    <scope>NUCLEOTIDE SEQUENCE [LARGE SCALE GENOMIC DNA]</scope>
    <source>
        <strain evidence="3">JCM 32148</strain>
    </source>
</reference>
<evidence type="ECO:0000313" key="3">
    <source>
        <dbReference type="Proteomes" id="UP001597053"/>
    </source>
</evidence>
<gene>
    <name evidence="2" type="ORF">ACFQZ8_01120</name>
</gene>
<dbReference type="EMBL" id="JBHTHM010000014">
    <property type="protein sequence ID" value="MFD0782529.1"/>
    <property type="molecule type" value="Genomic_DNA"/>
</dbReference>
<keyword evidence="3" id="KW-1185">Reference proteome</keyword>
<protein>
    <submittedName>
        <fullName evidence="2">Uncharacterized protein</fullName>
    </submittedName>
</protein>
<dbReference type="Proteomes" id="UP001597053">
    <property type="component" value="Unassembled WGS sequence"/>
</dbReference>
<accession>A0ABW2ZVV1</accession>